<feature type="compositionally biased region" description="Low complexity" evidence="1">
    <location>
        <begin position="120"/>
        <end position="129"/>
    </location>
</feature>
<dbReference type="AlphaFoldDB" id="A0AAV7X8S4"/>
<accession>A0AAV7X8S4</accession>
<feature type="transmembrane region" description="Helical" evidence="2">
    <location>
        <begin position="368"/>
        <end position="390"/>
    </location>
</feature>
<feature type="compositionally biased region" description="Gly residues" evidence="1">
    <location>
        <begin position="42"/>
        <end position="55"/>
    </location>
</feature>
<evidence type="ECO:0000256" key="2">
    <source>
        <dbReference type="SAM" id="Phobius"/>
    </source>
</evidence>
<keyword evidence="4" id="KW-1185">Reference proteome</keyword>
<dbReference type="Proteomes" id="UP001075354">
    <property type="component" value="Chromosome 15"/>
</dbReference>
<dbReference type="EMBL" id="JAPTSV010000015">
    <property type="protein sequence ID" value="KAJ1520026.1"/>
    <property type="molecule type" value="Genomic_DNA"/>
</dbReference>
<keyword evidence="2" id="KW-0472">Membrane</keyword>
<comment type="caution">
    <text evidence="3">The sequence shown here is derived from an EMBL/GenBank/DDBJ whole genome shotgun (WGS) entry which is preliminary data.</text>
</comment>
<organism evidence="3 4">
    <name type="scientific">Megalurothrips usitatus</name>
    <name type="common">bean blossom thrips</name>
    <dbReference type="NCBI Taxonomy" id="439358"/>
    <lineage>
        <taxon>Eukaryota</taxon>
        <taxon>Metazoa</taxon>
        <taxon>Ecdysozoa</taxon>
        <taxon>Arthropoda</taxon>
        <taxon>Hexapoda</taxon>
        <taxon>Insecta</taxon>
        <taxon>Pterygota</taxon>
        <taxon>Neoptera</taxon>
        <taxon>Paraneoptera</taxon>
        <taxon>Thysanoptera</taxon>
        <taxon>Terebrantia</taxon>
        <taxon>Thripoidea</taxon>
        <taxon>Thripidae</taxon>
        <taxon>Megalurothrips</taxon>
    </lineage>
</organism>
<protein>
    <submittedName>
        <fullName evidence="3">Uncharacterized protein</fullName>
    </submittedName>
</protein>
<evidence type="ECO:0000313" key="4">
    <source>
        <dbReference type="Proteomes" id="UP001075354"/>
    </source>
</evidence>
<evidence type="ECO:0000256" key="1">
    <source>
        <dbReference type="SAM" id="MobiDB-lite"/>
    </source>
</evidence>
<feature type="compositionally biased region" description="Low complexity" evidence="1">
    <location>
        <begin position="172"/>
        <end position="184"/>
    </location>
</feature>
<keyword evidence="2" id="KW-0812">Transmembrane</keyword>
<feature type="compositionally biased region" description="Low complexity" evidence="1">
    <location>
        <begin position="239"/>
        <end position="252"/>
    </location>
</feature>
<sequence length="395" mass="40486">MQVPLRELKLRRLWTGIKSSSSSSSSGAGLGLRTADSAFLGAAGGGGGGGGGGGSSDTAGGSGEDEGGGGGGDPPPPATAPRSLPLLQVWPSQDSPRTDADADGGAFVFPAGLGHKPAGSTTSSASAATHQHDSGIDSVQASPTPCPVSPRSPRTPPRSRSPSPSPTPTPTGPRRSSSALSSALLHPDHARLSLCEARTRLLRPCSPTDNPHASNDDVSLTASGDFPFHYSMAVSNSSSTASSLNSVTTGNNTDRHGHGHRGRHGSSRTSDPWLMPSMGSDGEHRRRSSTMTARFSLLDALDLDYALRAAAARGSVGPCSWSESLHKLTFTQSLAFPALARGRGLGGSGKRPSSRRRPQEGADTGLNAFAKVVTALVLVLVSVLVFLVVYKFVRT</sequence>
<feature type="compositionally biased region" description="Basic residues" evidence="1">
    <location>
        <begin position="257"/>
        <end position="266"/>
    </location>
</feature>
<gene>
    <name evidence="3" type="ORF">ONE63_004256</name>
</gene>
<feature type="region of interest" description="Disordered" evidence="1">
    <location>
        <begin position="239"/>
        <end position="287"/>
    </location>
</feature>
<feature type="region of interest" description="Disordered" evidence="1">
    <location>
        <begin position="341"/>
        <end position="361"/>
    </location>
</feature>
<feature type="compositionally biased region" description="Pro residues" evidence="1">
    <location>
        <begin position="144"/>
        <end position="156"/>
    </location>
</feature>
<feature type="region of interest" description="Disordered" evidence="1">
    <location>
        <begin position="38"/>
        <end position="184"/>
    </location>
</feature>
<name>A0AAV7X8S4_9NEOP</name>
<reference evidence="3" key="1">
    <citation type="submission" date="2022-12" db="EMBL/GenBank/DDBJ databases">
        <title>Chromosome-level genome assembly of the bean flower thrips Megalurothrips usitatus.</title>
        <authorList>
            <person name="Ma L."/>
            <person name="Liu Q."/>
            <person name="Li H."/>
            <person name="Cai W."/>
        </authorList>
    </citation>
    <scope>NUCLEOTIDE SEQUENCE</scope>
    <source>
        <strain evidence="3">Cailab_2022a</strain>
    </source>
</reference>
<evidence type="ECO:0000313" key="3">
    <source>
        <dbReference type="EMBL" id="KAJ1520026.1"/>
    </source>
</evidence>
<proteinExistence type="predicted"/>
<keyword evidence="2" id="KW-1133">Transmembrane helix</keyword>